<dbReference type="CDD" id="cd03224">
    <property type="entry name" value="ABC_TM1139_LivF_branched"/>
    <property type="match status" value="1"/>
</dbReference>
<dbReference type="OrthoDB" id="9805514at2"/>
<sequence>MLEVEKLDVSYGGIQAVRGLSLHVRKGEVVSLIGSNGAGKTTTLNAICGVIPSRGSIRYNGKEINGLPTHKIVKEGIVMVPEGRRVFPKLTVANNLLMGAYSRKISKSILQQETDFVYHLFPRLAERKNQLAGTMSGGEQQMLAIGRALMADPKLLILDEPSMGLAPIVVKDIFKTIREIKERGMTILLVEQNASMALSVADRCYVLENGEIRFNDTADNLRKQDIVKKAYLGA</sequence>
<comment type="similarity">
    <text evidence="1">Belongs to the ABC transporter superfamily.</text>
</comment>
<dbReference type="Proteomes" id="UP000217785">
    <property type="component" value="Unassembled WGS sequence"/>
</dbReference>
<gene>
    <name evidence="7" type="ORF">EFBL_0579</name>
</gene>
<dbReference type="PIRSF" id="PIRSF039137">
    <property type="entry name" value="ABC_branched_ATPase"/>
    <property type="match status" value="1"/>
</dbReference>
<keyword evidence="5" id="KW-0029">Amino-acid transport</keyword>
<dbReference type="PANTHER" id="PTHR43820">
    <property type="entry name" value="HIGH-AFFINITY BRANCHED-CHAIN AMINO ACID TRANSPORT ATP-BINDING PROTEIN LIVF"/>
    <property type="match status" value="1"/>
</dbReference>
<dbReference type="PANTHER" id="PTHR43820:SF4">
    <property type="entry name" value="HIGH-AFFINITY BRANCHED-CHAIN AMINO ACID TRANSPORT ATP-BINDING PROTEIN LIVF"/>
    <property type="match status" value="1"/>
</dbReference>
<evidence type="ECO:0000256" key="1">
    <source>
        <dbReference type="ARBA" id="ARBA00005417"/>
    </source>
</evidence>
<dbReference type="InterPro" id="IPR017871">
    <property type="entry name" value="ABC_transporter-like_CS"/>
</dbReference>
<dbReference type="RefSeq" id="WP_096180662.1">
    <property type="nucleotide sequence ID" value="NZ_BDUF01000011.1"/>
</dbReference>
<evidence type="ECO:0000256" key="3">
    <source>
        <dbReference type="ARBA" id="ARBA00022741"/>
    </source>
</evidence>
<evidence type="ECO:0000256" key="4">
    <source>
        <dbReference type="ARBA" id="ARBA00022840"/>
    </source>
</evidence>
<keyword evidence="4 7" id="KW-0067">ATP-binding</keyword>
<dbReference type="GO" id="GO:0005524">
    <property type="term" value="F:ATP binding"/>
    <property type="evidence" value="ECO:0007669"/>
    <property type="project" value="UniProtKB-KW"/>
</dbReference>
<dbReference type="AlphaFoldDB" id="A0A292YKF3"/>
<dbReference type="EMBL" id="BDUF01000011">
    <property type="protein sequence ID" value="GAX88965.1"/>
    <property type="molecule type" value="Genomic_DNA"/>
</dbReference>
<name>A0A292YKF3_9BACL</name>
<keyword evidence="2" id="KW-0813">Transport</keyword>
<dbReference type="PROSITE" id="PS00211">
    <property type="entry name" value="ABC_TRANSPORTER_1"/>
    <property type="match status" value="1"/>
</dbReference>
<dbReference type="InterPro" id="IPR003439">
    <property type="entry name" value="ABC_transporter-like_ATP-bd"/>
</dbReference>
<comment type="caution">
    <text evidence="7">The sequence shown here is derived from an EMBL/GenBank/DDBJ whole genome shotgun (WGS) entry which is preliminary data.</text>
</comment>
<dbReference type="SMART" id="SM00382">
    <property type="entry name" value="AAA"/>
    <property type="match status" value="1"/>
</dbReference>
<dbReference type="InterPro" id="IPR030660">
    <property type="entry name" value="ABC_branched_ATPase_LivF/BraG"/>
</dbReference>
<accession>A0A292YKF3</accession>
<evidence type="ECO:0000256" key="2">
    <source>
        <dbReference type="ARBA" id="ARBA00022448"/>
    </source>
</evidence>
<evidence type="ECO:0000313" key="7">
    <source>
        <dbReference type="EMBL" id="GAX88965.1"/>
    </source>
</evidence>
<keyword evidence="3" id="KW-0547">Nucleotide-binding</keyword>
<dbReference type="SUPFAM" id="SSF52540">
    <property type="entry name" value="P-loop containing nucleoside triphosphate hydrolases"/>
    <property type="match status" value="1"/>
</dbReference>
<feature type="domain" description="ABC transporter" evidence="6">
    <location>
        <begin position="2"/>
        <end position="234"/>
    </location>
</feature>
<evidence type="ECO:0000256" key="5">
    <source>
        <dbReference type="ARBA" id="ARBA00022970"/>
    </source>
</evidence>
<reference evidence="8" key="1">
    <citation type="submission" date="2017-07" db="EMBL/GenBank/DDBJ databases">
        <title>Draft genome sequence of Effusibacillus lacus strain skLN1.</title>
        <authorList>
            <person name="Watanabe M."/>
            <person name="Kojima H."/>
            <person name="Fukui M."/>
        </authorList>
    </citation>
    <scope>NUCLEOTIDE SEQUENCE [LARGE SCALE GENOMIC DNA]</scope>
    <source>
        <strain evidence="8">skLN1</strain>
    </source>
</reference>
<evidence type="ECO:0000313" key="8">
    <source>
        <dbReference type="Proteomes" id="UP000217785"/>
    </source>
</evidence>
<dbReference type="Pfam" id="PF00005">
    <property type="entry name" value="ABC_tran"/>
    <property type="match status" value="1"/>
</dbReference>
<dbReference type="PROSITE" id="PS50893">
    <property type="entry name" value="ABC_TRANSPORTER_2"/>
    <property type="match status" value="1"/>
</dbReference>
<dbReference type="InterPro" id="IPR027417">
    <property type="entry name" value="P-loop_NTPase"/>
</dbReference>
<protein>
    <submittedName>
        <fullName evidence="7">ABC transporter ATP-binding protein</fullName>
    </submittedName>
</protein>
<dbReference type="Gene3D" id="3.40.50.300">
    <property type="entry name" value="P-loop containing nucleotide triphosphate hydrolases"/>
    <property type="match status" value="1"/>
</dbReference>
<dbReference type="InterPro" id="IPR003593">
    <property type="entry name" value="AAA+_ATPase"/>
</dbReference>
<dbReference type="GO" id="GO:0016887">
    <property type="term" value="F:ATP hydrolysis activity"/>
    <property type="evidence" value="ECO:0007669"/>
    <property type="project" value="InterPro"/>
</dbReference>
<dbReference type="GO" id="GO:0015807">
    <property type="term" value="P:L-amino acid transport"/>
    <property type="evidence" value="ECO:0007669"/>
    <property type="project" value="TreeGrafter"/>
</dbReference>
<evidence type="ECO:0000259" key="6">
    <source>
        <dbReference type="PROSITE" id="PS50893"/>
    </source>
</evidence>
<organism evidence="7 8">
    <name type="scientific">Effusibacillus lacus</name>
    <dbReference type="NCBI Taxonomy" id="1348429"/>
    <lineage>
        <taxon>Bacteria</taxon>
        <taxon>Bacillati</taxon>
        <taxon>Bacillota</taxon>
        <taxon>Bacilli</taxon>
        <taxon>Bacillales</taxon>
        <taxon>Alicyclobacillaceae</taxon>
        <taxon>Effusibacillus</taxon>
    </lineage>
</organism>
<proteinExistence type="inferred from homology"/>
<dbReference type="GO" id="GO:0015658">
    <property type="term" value="F:branched-chain amino acid transmembrane transporter activity"/>
    <property type="evidence" value="ECO:0007669"/>
    <property type="project" value="InterPro"/>
</dbReference>
<keyword evidence="8" id="KW-1185">Reference proteome</keyword>
<dbReference type="InterPro" id="IPR052156">
    <property type="entry name" value="BCAA_Transport_ATP-bd_LivF"/>
</dbReference>